<dbReference type="InterPro" id="IPR023095">
    <property type="entry name" value="Ade_MeTrfase_dom_2"/>
</dbReference>
<dbReference type="PIRSF" id="PIRSF000398">
    <property type="entry name" value="M_m6A_EcoRV"/>
    <property type="match status" value="1"/>
</dbReference>
<gene>
    <name evidence="7" type="ORF">HK26_11520</name>
</gene>
<dbReference type="SUPFAM" id="SSF53335">
    <property type="entry name" value="S-adenosyl-L-methionine-dependent methyltransferases"/>
    <property type="match status" value="1"/>
</dbReference>
<dbReference type="Proteomes" id="UP000194931">
    <property type="component" value="Unassembled WGS sequence"/>
</dbReference>
<keyword evidence="8" id="KW-1185">Reference proteome</keyword>
<dbReference type="PANTHER" id="PTHR30481:SF4">
    <property type="entry name" value="SITE-SPECIFIC DNA-METHYLTRANSFERASE (ADENINE-SPECIFIC)"/>
    <property type="match status" value="1"/>
</dbReference>
<sequence length="271" mass="30946">MKGSFPGQQDDLINCTPVSPVAPYLGGKKLLAKKIVPLLRSIPHRAYVEPFVGMGGVFFRRNFVSPCEVINDLNGDVANLFRVLKWHYVPLMDVLRWQITSREDFERLRQSDPAMLTDLHKAARFLYLQRLAFGGRVNGAFGVAINPARFDVHKLGQILDEAHQRLSRVVVECLPYANIINRYDRPDTLFYLDPPYYGNEKDYNAPFARDEFLAMAAQLAQIKGRFVLSLNDRPEVREIFSAFHIESVEVNYSISRAEKGRGKRGEVIIMN</sequence>
<accession>A0A252BX58</accession>
<dbReference type="EC" id="2.1.1.72" evidence="2"/>
<keyword evidence="4 7" id="KW-0808">Transferase</keyword>
<evidence type="ECO:0000256" key="6">
    <source>
        <dbReference type="ARBA" id="ARBA00047942"/>
    </source>
</evidence>
<evidence type="ECO:0000256" key="1">
    <source>
        <dbReference type="ARBA" id="ARBA00006594"/>
    </source>
</evidence>
<dbReference type="InterPro" id="IPR012263">
    <property type="entry name" value="M_m6A_EcoRV"/>
</dbReference>
<dbReference type="AlphaFoldDB" id="A0A252BX58"/>
<keyword evidence="5" id="KW-0949">S-adenosyl-L-methionine</keyword>
<dbReference type="Gene3D" id="3.40.50.150">
    <property type="entry name" value="Vaccinia Virus protein VP39"/>
    <property type="match status" value="1"/>
</dbReference>
<dbReference type="PRINTS" id="PR00505">
    <property type="entry name" value="D12N6MTFRASE"/>
</dbReference>
<dbReference type="GO" id="GO:0006298">
    <property type="term" value="P:mismatch repair"/>
    <property type="evidence" value="ECO:0007669"/>
    <property type="project" value="TreeGrafter"/>
</dbReference>
<name>A0A252BX58_9PROT</name>
<dbReference type="InterPro" id="IPR012327">
    <property type="entry name" value="MeTrfase_D12"/>
</dbReference>
<evidence type="ECO:0000313" key="7">
    <source>
        <dbReference type="EMBL" id="OUJ13525.1"/>
    </source>
</evidence>
<dbReference type="GO" id="GO:0043565">
    <property type="term" value="F:sequence-specific DNA binding"/>
    <property type="evidence" value="ECO:0007669"/>
    <property type="project" value="TreeGrafter"/>
</dbReference>
<dbReference type="RefSeq" id="WP_086638754.1">
    <property type="nucleotide sequence ID" value="NZ_JOPJ01000006.1"/>
</dbReference>
<dbReference type="GO" id="GO:0032259">
    <property type="term" value="P:methylation"/>
    <property type="evidence" value="ECO:0007669"/>
    <property type="project" value="UniProtKB-KW"/>
</dbReference>
<dbReference type="GO" id="GO:1904047">
    <property type="term" value="F:S-adenosyl-L-methionine binding"/>
    <property type="evidence" value="ECO:0007669"/>
    <property type="project" value="TreeGrafter"/>
</dbReference>
<dbReference type="GO" id="GO:0009307">
    <property type="term" value="P:DNA restriction-modification system"/>
    <property type="evidence" value="ECO:0007669"/>
    <property type="project" value="InterPro"/>
</dbReference>
<dbReference type="GO" id="GO:0009007">
    <property type="term" value="F:site-specific DNA-methyltransferase (adenine-specific) activity"/>
    <property type="evidence" value="ECO:0007669"/>
    <property type="project" value="UniProtKB-EC"/>
</dbReference>
<dbReference type="Pfam" id="PF02086">
    <property type="entry name" value="MethyltransfD12"/>
    <property type="match status" value="1"/>
</dbReference>
<evidence type="ECO:0000256" key="2">
    <source>
        <dbReference type="ARBA" id="ARBA00011900"/>
    </source>
</evidence>
<dbReference type="InterPro" id="IPR029063">
    <property type="entry name" value="SAM-dependent_MTases_sf"/>
</dbReference>
<evidence type="ECO:0000256" key="4">
    <source>
        <dbReference type="ARBA" id="ARBA00022679"/>
    </source>
</evidence>
<evidence type="ECO:0000256" key="3">
    <source>
        <dbReference type="ARBA" id="ARBA00022603"/>
    </source>
</evidence>
<dbReference type="PANTHER" id="PTHR30481">
    <property type="entry name" value="DNA ADENINE METHYLASE"/>
    <property type="match status" value="1"/>
</dbReference>
<comment type="similarity">
    <text evidence="1">Belongs to the N(4)/N(6)-methyltransferase family.</text>
</comment>
<evidence type="ECO:0000313" key="8">
    <source>
        <dbReference type="Proteomes" id="UP000194931"/>
    </source>
</evidence>
<comment type="caution">
    <text evidence="7">The sequence shown here is derived from an EMBL/GenBank/DDBJ whole genome shotgun (WGS) entry which is preliminary data.</text>
</comment>
<organism evidence="7 8">
    <name type="scientific">Acetobacter okinawensis</name>
    <dbReference type="NCBI Taxonomy" id="1076594"/>
    <lineage>
        <taxon>Bacteria</taxon>
        <taxon>Pseudomonadati</taxon>
        <taxon>Pseudomonadota</taxon>
        <taxon>Alphaproteobacteria</taxon>
        <taxon>Acetobacterales</taxon>
        <taxon>Acetobacteraceae</taxon>
        <taxon>Acetobacter</taxon>
    </lineage>
</organism>
<dbReference type="Gene3D" id="1.10.1020.10">
    <property type="entry name" value="Adenine-specific Methyltransferase, Domain 2"/>
    <property type="match status" value="1"/>
</dbReference>
<evidence type="ECO:0000256" key="5">
    <source>
        <dbReference type="ARBA" id="ARBA00022691"/>
    </source>
</evidence>
<proteinExistence type="inferred from homology"/>
<reference evidence="8" key="1">
    <citation type="submission" date="2014-06" db="EMBL/GenBank/DDBJ databases">
        <authorList>
            <person name="Winans N.J."/>
            <person name="Newell P.D."/>
            <person name="Douglas A.E."/>
        </authorList>
    </citation>
    <scope>NUCLEOTIDE SEQUENCE [LARGE SCALE GENOMIC DNA]</scope>
</reference>
<protein>
    <recommendedName>
        <fullName evidence="2">site-specific DNA-methyltransferase (adenine-specific)</fullName>
        <ecNumber evidence="2">2.1.1.72</ecNumber>
    </recommendedName>
</protein>
<keyword evidence="3 7" id="KW-0489">Methyltransferase</keyword>
<dbReference type="EMBL" id="JOPJ01000006">
    <property type="protein sequence ID" value="OUJ13525.1"/>
    <property type="molecule type" value="Genomic_DNA"/>
</dbReference>
<dbReference type="OrthoDB" id="9805629at2"/>
<comment type="catalytic activity">
    <reaction evidence="6">
        <text>a 2'-deoxyadenosine in DNA + S-adenosyl-L-methionine = an N(6)-methyl-2'-deoxyadenosine in DNA + S-adenosyl-L-homocysteine + H(+)</text>
        <dbReference type="Rhea" id="RHEA:15197"/>
        <dbReference type="Rhea" id="RHEA-COMP:12418"/>
        <dbReference type="Rhea" id="RHEA-COMP:12419"/>
        <dbReference type="ChEBI" id="CHEBI:15378"/>
        <dbReference type="ChEBI" id="CHEBI:57856"/>
        <dbReference type="ChEBI" id="CHEBI:59789"/>
        <dbReference type="ChEBI" id="CHEBI:90615"/>
        <dbReference type="ChEBI" id="CHEBI:90616"/>
        <dbReference type="EC" id="2.1.1.72"/>
    </reaction>
</comment>